<evidence type="ECO:0008006" key="5">
    <source>
        <dbReference type="Google" id="ProtNLM"/>
    </source>
</evidence>
<dbReference type="GO" id="GO:0005634">
    <property type="term" value="C:nucleus"/>
    <property type="evidence" value="ECO:0007669"/>
    <property type="project" value="UniProtKB-SubCell"/>
</dbReference>
<protein>
    <recommendedName>
        <fullName evidence="5">Transcription factor domain-containing protein</fullName>
    </recommendedName>
</protein>
<dbReference type="PANTHER" id="PTHR37534:SF15">
    <property type="entry name" value="ZN(II)2CYS6 TRANSCRIPTION FACTOR (EUROFUNG)"/>
    <property type="match status" value="1"/>
</dbReference>
<dbReference type="OrthoDB" id="25818at2759"/>
<keyword evidence="2" id="KW-0539">Nucleus</keyword>
<dbReference type="GO" id="GO:0000976">
    <property type="term" value="F:transcription cis-regulatory region binding"/>
    <property type="evidence" value="ECO:0007669"/>
    <property type="project" value="TreeGrafter"/>
</dbReference>
<evidence type="ECO:0000256" key="2">
    <source>
        <dbReference type="ARBA" id="ARBA00023242"/>
    </source>
</evidence>
<evidence type="ECO:0000256" key="1">
    <source>
        <dbReference type="ARBA" id="ARBA00004123"/>
    </source>
</evidence>
<sequence length="257" mass="28516">MKTEKKLLYIKIAAPKTPKRRSRADRRSSDSETYEVIDSCLDFGPPSYAHATTTQHSDQHSDLRLLTPDTVSSCIDWDSPESSSIIVDDSQYLGDIPACEADNTACVFVSQTKHVCRTYADSFLTTVIGPEGSPLQILEFCSPSFGEFSQDSDERFLMSYFCNTLSHLIVLREDQGNPFQQLVLPLARNSQAVKGAIYALASAHLVGKGRNSLENDDKSIQFHTEAIRNLAKLIAKGGTVDRNELLATIVLIVYYEV</sequence>
<dbReference type="PANTHER" id="PTHR37534">
    <property type="entry name" value="TRANSCRIPTIONAL ACTIVATOR PROTEIN UGA3"/>
    <property type="match status" value="1"/>
</dbReference>
<evidence type="ECO:0000313" key="3">
    <source>
        <dbReference type="EMBL" id="KAG6001650.1"/>
    </source>
</evidence>
<organism evidence="3 4">
    <name type="scientific">Claviceps pusilla</name>
    <dbReference type="NCBI Taxonomy" id="123648"/>
    <lineage>
        <taxon>Eukaryota</taxon>
        <taxon>Fungi</taxon>
        <taxon>Dikarya</taxon>
        <taxon>Ascomycota</taxon>
        <taxon>Pezizomycotina</taxon>
        <taxon>Sordariomycetes</taxon>
        <taxon>Hypocreomycetidae</taxon>
        <taxon>Hypocreales</taxon>
        <taxon>Clavicipitaceae</taxon>
        <taxon>Claviceps</taxon>
    </lineage>
</organism>
<dbReference type="GO" id="GO:0003700">
    <property type="term" value="F:DNA-binding transcription factor activity"/>
    <property type="evidence" value="ECO:0007669"/>
    <property type="project" value="TreeGrafter"/>
</dbReference>
<evidence type="ECO:0000313" key="4">
    <source>
        <dbReference type="Proteomes" id="UP000748025"/>
    </source>
</evidence>
<dbReference type="AlphaFoldDB" id="A0A9P7N8C6"/>
<gene>
    <name evidence="3" type="ORF">E4U43_001274</name>
</gene>
<keyword evidence="4" id="KW-1185">Reference proteome</keyword>
<feature type="non-terminal residue" evidence="3">
    <location>
        <position position="257"/>
    </location>
</feature>
<proteinExistence type="predicted"/>
<dbReference type="GO" id="GO:0045944">
    <property type="term" value="P:positive regulation of transcription by RNA polymerase II"/>
    <property type="evidence" value="ECO:0007669"/>
    <property type="project" value="TreeGrafter"/>
</dbReference>
<dbReference type="Proteomes" id="UP000748025">
    <property type="component" value="Unassembled WGS sequence"/>
</dbReference>
<accession>A0A9P7N8C6</accession>
<comment type="caution">
    <text evidence="3">The sequence shown here is derived from an EMBL/GenBank/DDBJ whole genome shotgun (WGS) entry which is preliminary data.</text>
</comment>
<name>A0A9P7N8C6_9HYPO</name>
<reference evidence="3" key="1">
    <citation type="journal article" date="2020" name="bioRxiv">
        <title>Whole genome comparisons of ergot fungi reveals the divergence and evolution of species within the genus Claviceps are the result of varying mechanisms driving genome evolution and host range expansion.</title>
        <authorList>
            <person name="Wyka S.A."/>
            <person name="Mondo S.J."/>
            <person name="Liu M."/>
            <person name="Dettman J."/>
            <person name="Nalam V."/>
            <person name="Broders K.D."/>
        </authorList>
    </citation>
    <scope>NUCLEOTIDE SEQUENCE</scope>
    <source>
        <strain evidence="3">CCC 602</strain>
    </source>
</reference>
<dbReference type="InterPro" id="IPR021858">
    <property type="entry name" value="Fun_TF"/>
</dbReference>
<dbReference type="EMBL" id="SRPW01001407">
    <property type="protein sequence ID" value="KAG6001650.1"/>
    <property type="molecule type" value="Genomic_DNA"/>
</dbReference>
<comment type="subcellular location">
    <subcellularLocation>
        <location evidence="1">Nucleus</location>
    </subcellularLocation>
</comment>
<dbReference type="Pfam" id="PF11951">
    <property type="entry name" value="Fungal_trans_2"/>
    <property type="match status" value="1"/>
</dbReference>